<feature type="compositionally biased region" description="Low complexity" evidence="1">
    <location>
        <begin position="191"/>
        <end position="205"/>
    </location>
</feature>
<comment type="caution">
    <text evidence="2">The sequence shown here is derived from an EMBL/GenBank/DDBJ whole genome shotgun (WGS) entry which is preliminary data.</text>
</comment>
<feature type="compositionally biased region" description="Basic and acidic residues" evidence="1">
    <location>
        <begin position="10"/>
        <end position="22"/>
    </location>
</feature>
<accession>A0A367LKJ6</accession>
<dbReference type="AlphaFoldDB" id="A0A367LKJ6"/>
<proteinExistence type="predicted"/>
<gene>
    <name evidence="2" type="ORF">L249_7020</name>
</gene>
<feature type="compositionally biased region" description="Low complexity" evidence="1">
    <location>
        <begin position="96"/>
        <end position="110"/>
    </location>
</feature>
<evidence type="ECO:0000256" key="1">
    <source>
        <dbReference type="SAM" id="MobiDB-lite"/>
    </source>
</evidence>
<feature type="region of interest" description="Disordered" evidence="1">
    <location>
        <begin position="94"/>
        <end position="118"/>
    </location>
</feature>
<name>A0A367LKJ6_9HYPO</name>
<reference evidence="2 3" key="1">
    <citation type="journal article" date="2015" name="BMC Genomics">
        <title>Insights from the genome of Ophiocordyceps polyrhachis-furcata to pathogenicity and host specificity in insect fungi.</title>
        <authorList>
            <person name="Wichadakul D."/>
            <person name="Kobmoo N."/>
            <person name="Ingsriswang S."/>
            <person name="Tangphatsornruang S."/>
            <person name="Chantasingh D."/>
            <person name="Luangsa-ard J.J."/>
            <person name="Eurwilaichitr L."/>
        </authorList>
    </citation>
    <scope>NUCLEOTIDE SEQUENCE [LARGE SCALE GENOMIC DNA]</scope>
    <source>
        <strain evidence="2 3">BCC 54312</strain>
    </source>
</reference>
<organism evidence="2 3">
    <name type="scientific">Ophiocordyceps polyrhachis-furcata BCC 54312</name>
    <dbReference type="NCBI Taxonomy" id="1330021"/>
    <lineage>
        <taxon>Eukaryota</taxon>
        <taxon>Fungi</taxon>
        <taxon>Dikarya</taxon>
        <taxon>Ascomycota</taxon>
        <taxon>Pezizomycotina</taxon>
        <taxon>Sordariomycetes</taxon>
        <taxon>Hypocreomycetidae</taxon>
        <taxon>Hypocreales</taxon>
        <taxon>Ophiocordycipitaceae</taxon>
        <taxon>Ophiocordyceps</taxon>
    </lineage>
</organism>
<dbReference type="EMBL" id="LKCN02000003">
    <property type="protein sequence ID" value="RCI14941.1"/>
    <property type="molecule type" value="Genomic_DNA"/>
</dbReference>
<dbReference type="Proteomes" id="UP000253664">
    <property type="component" value="Unassembled WGS sequence"/>
</dbReference>
<protein>
    <submittedName>
        <fullName evidence="2">Uncharacterized protein</fullName>
    </submittedName>
</protein>
<feature type="region of interest" description="Disordered" evidence="1">
    <location>
        <begin position="132"/>
        <end position="227"/>
    </location>
</feature>
<evidence type="ECO:0000313" key="2">
    <source>
        <dbReference type="EMBL" id="RCI14941.1"/>
    </source>
</evidence>
<feature type="compositionally biased region" description="Basic and acidic residues" evidence="1">
    <location>
        <begin position="206"/>
        <end position="220"/>
    </location>
</feature>
<dbReference type="OrthoDB" id="4927349at2759"/>
<keyword evidence="3" id="KW-1185">Reference proteome</keyword>
<sequence>MSSMPTKFPSNDRKRPFSGDAYQDRGPEIKIKSFLWVDAGETVSMVYKEADNQELLSKITYTQEMHSSSILTICLLLWHDHTLAAPMIPHPGQTMGVAASKAGSSASTSGRGHRTGSARNMQAQFREVSLGVTMPPSRSGLQRPSPPGSSARTQPKKSPASSLGRSPLDEGAGNAPQAVAGTPPKFRKTSKGSSSKPSPSFSAASRSDKMGRVVGKKDLARNPNGMSDEDVSLWAQWLENPKSMPDLPSLTAGAPPSNAALCILLLALCAYGSQTPVQLTIPTLSDVDPRLRGQLVGLLSYQVKIDEANPPVQRLHRKERGCNRFTLFPNQAIDCHGGADFRETRTLLADRKMTFEVTAKTKVKIRTYNDHKKEQVRSSVMESTTSVTEASRGWSVGIQISTAGIGSITVGRASIAGTSGSGLSAAYSETESSGLHRTESRTSEQTCGGRRFCTASDVTFSVTIKGFCSSEATVTCQKTVDACAAADKMPTRCEPLAEWRTETCGRSTQECTLVADLMEGDKPYSIEMFLEDELPPLITGYSAGLYWLDFDRSYLYDPDRSKDRFWKPKEKWHSHPRFAHLDVSTFRHPVPKIVDHAGHALKLDSDEWYYPDNEQGERYATERKGFYGKPTAPPPTQEDVRRWVGGEADDETPSMLGRNNQKGKGIILRGKNQLDQHVTPNCAEANKVMGSYADILRWFDAIKKDQLDAAGAKLTMEKARKEASSAIQCLERLARGSMVSRKGLYLMR</sequence>
<evidence type="ECO:0000313" key="3">
    <source>
        <dbReference type="Proteomes" id="UP000253664"/>
    </source>
</evidence>
<feature type="region of interest" description="Disordered" evidence="1">
    <location>
        <begin position="1"/>
        <end position="22"/>
    </location>
</feature>